<keyword evidence="3" id="KW-1185">Reference proteome</keyword>
<protein>
    <submittedName>
        <fullName evidence="1">Uncharacterized protein</fullName>
    </submittedName>
</protein>
<name>A0A1B8A5N8_FUSPO</name>
<dbReference type="EMBL" id="LYXU01000136">
    <property type="protein sequence ID" value="OBS15772.1"/>
    <property type="molecule type" value="Genomic_DNA"/>
</dbReference>
<sequence>MATVSQACIKVPGLNARITNRDFTKSHELYTKLPEILELANRDQLSESVLNQIGGLIRENGLESYIGVHESHSHGCLADDHVVIGEDFEELNCRRVQQVRLSELRQSNAYGRLFALDDDGLRPYEYQRGTIPKNIPPELVSKLIPRFIHIMRTHHLGSIISLEILNGFFSEPTSEIVYGNEVTQWPSKRVVQQGQTRTTGFKFSSEGHSGSSNWVGTSEGHKAVIPPPASKHLNVSKSVSSKGSPLIILSPIVVVESQILRHDFK</sequence>
<comment type="caution">
    <text evidence="1">The sequence shown here is derived from an EMBL/GenBank/DDBJ whole genome shotgun (WGS) entry which is preliminary data.</text>
</comment>
<dbReference type="AlphaFoldDB" id="A0A1B8A5N8"/>
<dbReference type="EMBL" id="LYXU01000111">
    <property type="protein sequence ID" value="OBS16194.1"/>
    <property type="molecule type" value="Genomic_DNA"/>
</dbReference>
<evidence type="ECO:0000313" key="1">
    <source>
        <dbReference type="EMBL" id="OBS15772.1"/>
    </source>
</evidence>
<gene>
    <name evidence="2" type="ORF">FPOA_13110</name>
    <name evidence="1" type="ORF">FPOA_13451</name>
</gene>
<evidence type="ECO:0000313" key="3">
    <source>
        <dbReference type="Proteomes" id="UP000091967"/>
    </source>
</evidence>
<dbReference type="Proteomes" id="UP000091967">
    <property type="component" value="Unassembled WGS sequence"/>
</dbReference>
<reference evidence="1 3" key="1">
    <citation type="submission" date="2016-06" db="EMBL/GenBank/DDBJ databases">
        <title>Living apart together: crosstalk between the core and supernumerary genomes in a fungal plant pathogen.</title>
        <authorList>
            <person name="Vanheule A."/>
            <person name="Audenaert K."/>
            <person name="Warris S."/>
            <person name="Van De Geest H."/>
            <person name="Schijlen E."/>
            <person name="Hofte M."/>
            <person name="De Saeger S."/>
            <person name="Haesaert G."/>
            <person name="Waalwijk C."/>
            <person name="Van Der Lee T."/>
        </authorList>
    </citation>
    <scope>NUCLEOTIDE SEQUENCE [LARGE SCALE GENOMIC DNA]</scope>
    <source>
        <strain evidence="1 3">2516</strain>
    </source>
</reference>
<organism evidence="1 3">
    <name type="scientific">Fusarium poae</name>
    <dbReference type="NCBI Taxonomy" id="36050"/>
    <lineage>
        <taxon>Eukaryota</taxon>
        <taxon>Fungi</taxon>
        <taxon>Dikarya</taxon>
        <taxon>Ascomycota</taxon>
        <taxon>Pezizomycotina</taxon>
        <taxon>Sordariomycetes</taxon>
        <taxon>Hypocreomycetidae</taxon>
        <taxon>Hypocreales</taxon>
        <taxon>Nectriaceae</taxon>
        <taxon>Fusarium</taxon>
    </lineage>
</organism>
<proteinExistence type="predicted"/>
<evidence type="ECO:0000313" key="2">
    <source>
        <dbReference type="EMBL" id="OBS16194.1"/>
    </source>
</evidence>
<accession>A0A1B8A5N8</accession>